<sequence length="81" mass="8360">MTKTTPGGAEARALADIERHTEAIAEHLRSLNGGLVAATRALVSIGDALRDSNVARDRWARAVVHVLEDAKGAGGADTNSG</sequence>
<evidence type="ECO:0000313" key="2">
    <source>
        <dbReference type="Proteomes" id="UP000526734"/>
    </source>
</evidence>
<evidence type="ECO:0000313" key="1">
    <source>
        <dbReference type="EMBL" id="MBB1153473.1"/>
    </source>
</evidence>
<accession>A0A7W3VUK9</accession>
<dbReference type="RefSeq" id="WP_182890594.1">
    <property type="nucleotide sequence ID" value="NZ_JACGZW010000003.1"/>
</dbReference>
<dbReference type="AlphaFoldDB" id="A0A7W3VUK9"/>
<protein>
    <submittedName>
        <fullName evidence="1">Uncharacterized protein</fullName>
    </submittedName>
</protein>
<dbReference type="Proteomes" id="UP000526734">
    <property type="component" value="Unassembled WGS sequence"/>
</dbReference>
<comment type="caution">
    <text evidence="1">The sequence shown here is derived from an EMBL/GenBank/DDBJ whole genome shotgun (WGS) entry which is preliminary data.</text>
</comment>
<reference evidence="1 2" key="1">
    <citation type="submission" date="2020-08" db="EMBL/GenBank/DDBJ databases">
        <title>Amycolatopsis sp. nov. DR6-1 isolated from Dendrobium heterocarpum.</title>
        <authorList>
            <person name="Tedsree N."/>
            <person name="Kuncharoen N."/>
            <person name="Likhitwitayawuid K."/>
            <person name="Tanasupawat S."/>
        </authorList>
    </citation>
    <scope>NUCLEOTIDE SEQUENCE [LARGE SCALE GENOMIC DNA]</scope>
    <source>
        <strain evidence="1 2">DR6-1</strain>
    </source>
</reference>
<keyword evidence="2" id="KW-1185">Reference proteome</keyword>
<gene>
    <name evidence="1" type="ORF">H4281_10065</name>
</gene>
<dbReference type="EMBL" id="JACGZW010000003">
    <property type="protein sequence ID" value="MBB1153473.1"/>
    <property type="molecule type" value="Genomic_DNA"/>
</dbReference>
<organism evidence="1 2">
    <name type="scientific">Amycolatopsis dendrobii</name>
    <dbReference type="NCBI Taxonomy" id="2760662"/>
    <lineage>
        <taxon>Bacteria</taxon>
        <taxon>Bacillati</taxon>
        <taxon>Actinomycetota</taxon>
        <taxon>Actinomycetes</taxon>
        <taxon>Pseudonocardiales</taxon>
        <taxon>Pseudonocardiaceae</taxon>
        <taxon>Amycolatopsis</taxon>
    </lineage>
</organism>
<proteinExistence type="predicted"/>
<name>A0A7W3VUK9_9PSEU</name>